<proteinExistence type="predicted"/>
<evidence type="ECO:0000259" key="3">
    <source>
        <dbReference type="Pfam" id="PF25137"/>
    </source>
</evidence>
<gene>
    <name evidence="5" type="ORF">HINF_LOCUS20009</name>
    <name evidence="4" type="ORF">HINF_LOCUS4279</name>
</gene>
<reference evidence="5 6" key="2">
    <citation type="submission" date="2024-07" db="EMBL/GenBank/DDBJ databases">
        <authorList>
            <person name="Akdeniz Z."/>
        </authorList>
    </citation>
    <scope>NUCLEOTIDE SEQUENCE [LARGE SCALE GENOMIC DNA]</scope>
</reference>
<dbReference type="Gene3D" id="1.20.1090.10">
    <property type="entry name" value="Dehydroquinate synthase-like - alpha domain"/>
    <property type="match status" value="1"/>
</dbReference>
<dbReference type="GO" id="GO:0046872">
    <property type="term" value="F:metal ion binding"/>
    <property type="evidence" value="ECO:0007669"/>
    <property type="project" value="InterPro"/>
</dbReference>
<feature type="domain" description="Alcohol dehydrogenase iron-type/glycerol dehydrogenase GldA" evidence="2">
    <location>
        <begin position="9"/>
        <end position="170"/>
    </location>
</feature>
<feature type="domain" description="Fe-containing alcohol dehydrogenase-like C-terminal" evidence="3">
    <location>
        <begin position="186"/>
        <end position="290"/>
    </location>
</feature>
<dbReference type="PANTHER" id="PTHR11496:SF103">
    <property type="entry name" value="DEHYDROGENASE, PUTATIVE-RELATED"/>
    <property type="match status" value="1"/>
</dbReference>
<dbReference type="Pfam" id="PF25137">
    <property type="entry name" value="ADH_Fe_C"/>
    <property type="match status" value="1"/>
</dbReference>
<evidence type="ECO:0000313" key="5">
    <source>
        <dbReference type="EMBL" id="CAL6006131.1"/>
    </source>
</evidence>
<protein>
    <submittedName>
        <fullName evidence="4">Alcohol dehydrogenase</fullName>
    </submittedName>
    <submittedName>
        <fullName evidence="5">Alcohol_dehydrogenase</fullName>
    </submittedName>
</protein>
<dbReference type="AlphaFoldDB" id="A0AA86NCQ5"/>
<dbReference type="EMBL" id="CAXDID020000053">
    <property type="protein sequence ID" value="CAL6006131.1"/>
    <property type="molecule type" value="Genomic_DNA"/>
</dbReference>
<name>A0AA86NCQ5_9EUKA</name>
<evidence type="ECO:0000313" key="4">
    <source>
        <dbReference type="EMBL" id="CAI9916634.1"/>
    </source>
</evidence>
<dbReference type="InterPro" id="IPR039697">
    <property type="entry name" value="Alcohol_dehydrogenase_Fe"/>
</dbReference>
<dbReference type="InterPro" id="IPR056798">
    <property type="entry name" value="ADH_Fe_C"/>
</dbReference>
<dbReference type="Gene3D" id="3.40.50.1970">
    <property type="match status" value="1"/>
</dbReference>
<evidence type="ECO:0000256" key="1">
    <source>
        <dbReference type="ARBA" id="ARBA00023002"/>
    </source>
</evidence>
<comment type="caution">
    <text evidence="4">The sequence shown here is derived from an EMBL/GenBank/DDBJ whole genome shotgun (WGS) entry which is preliminary data.</text>
</comment>
<reference evidence="4" key="1">
    <citation type="submission" date="2023-06" db="EMBL/GenBank/DDBJ databases">
        <authorList>
            <person name="Kurt Z."/>
        </authorList>
    </citation>
    <scope>NUCLEOTIDE SEQUENCE</scope>
</reference>
<evidence type="ECO:0000313" key="6">
    <source>
        <dbReference type="Proteomes" id="UP001642409"/>
    </source>
</evidence>
<dbReference type="PANTHER" id="PTHR11496">
    <property type="entry name" value="ALCOHOL DEHYDROGENASE"/>
    <property type="match status" value="1"/>
</dbReference>
<accession>A0AA86NCQ5</accession>
<dbReference type="InterPro" id="IPR001670">
    <property type="entry name" value="ADH_Fe/GldA"/>
</dbReference>
<dbReference type="GO" id="GO:0004022">
    <property type="term" value="F:alcohol dehydrogenase (NAD+) activity"/>
    <property type="evidence" value="ECO:0007669"/>
    <property type="project" value="TreeGrafter"/>
</dbReference>
<sequence>MQYIDADIPTKVYLSTDVMVDFKHNCTYFGRKCLIVTGKSGAAKSGALSDAIAVLKSESVEYEIFDQIEANPSVETIKLCEQLHFQSKVNYVLAIGGGSVMDAAKAICFALAGINFLVASTESPIPLMVIPTAAGTGSEITQYAILTFNELKTKASIKNLKFPDFAFCNPKYLASLDAKQVVSMYFDISCHAIESSLSVKRGPVQLGHAKTALNLLAQSRSLLNNDLSLANLFRLQLASIEAGVSISKAGTSIPHGMSYPITYNFKVPHGLACATYLADYLQFCPENNVKDLLNAFGYNSASELKAEIHKFSPKIELSEEQKNFFTEQFQQSGKMNAHGPLDIKEVRNMW</sequence>
<dbReference type="Proteomes" id="UP001642409">
    <property type="component" value="Unassembled WGS sequence"/>
</dbReference>
<organism evidence="4">
    <name type="scientific">Hexamita inflata</name>
    <dbReference type="NCBI Taxonomy" id="28002"/>
    <lineage>
        <taxon>Eukaryota</taxon>
        <taxon>Metamonada</taxon>
        <taxon>Diplomonadida</taxon>
        <taxon>Hexamitidae</taxon>
        <taxon>Hexamitinae</taxon>
        <taxon>Hexamita</taxon>
    </lineage>
</organism>
<keyword evidence="1" id="KW-0560">Oxidoreductase</keyword>
<keyword evidence="6" id="KW-1185">Reference proteome</keyword>
<dbReference type="Pfam" id="PF00465">
    <property type="entry name" value="Fe-ADH"/>
    <property type="match status" value="1"/>
</dbReference>
<dbReference type="EMBL" id="CATOUU010000108">
    <property type="protein sequence ID" value="CAI9916634.1"/>
    <property type="molecule type" value="Genomic_DNA"/>
</dbReference>
<dbReference type="SUPFAM" id="SSF56796">
    <property type="entry name" value="Dehydroquinate synthase-like"/>
    <property type="match status" value="1"/>
</dbReference>
<dbReference type="FunFam" id="3.40.50.1970:FF:000003">
    <property type="entry name" value="Alcohol dehydrogenase, iron-containing"/>
    <property type="match status" value="1"/>
</dbReference>
<evidence type="ECO:0000259" key="2">
    <source>
        <dbReference type="Pfam" id="PF00465"/>
    </source>
</evidence>